<dbReference type="PIRSF" id="PIRSF033490">
    <property type="entry name" value="MazF"/>
    <property type="match status" value="1"/>
</dbReference>
<dbReference type="Pfam" id="PF02452">
    <property type="entry name" value="PemK_toxin"/>
    <property type="match status" value="1"/>
</dbReference>
<comment type="function">
    <text evidence="3">Toxic component of a type II toxin-antitoxin (TA) system.</text>
</comment>
<dbReference type="EMBL" id="CP032514">
    <property type="protein sequence ID" value="AYD88930.1"/>
    <property type="molecule type" value="Genomic_DNA"/>
</dbReference>
<evidence type="ECO:0000256" key="1">
    <source>
        <dbReference type="ARBA" id="ARBA00007521"/>
    </source>
</evidence>
<accession>A0ABM6Z1B6</accession>
<dbReference type="InterPro" id="IPR011067">
    <property type="entry name" value="Plasmid_toxin/cell-grow_inhib"/>
</dbReference>
<dbReference type="RefSeq" id="WP_120203155.1">
    <property type="nucleotide sequence ID" value="NZ_CP032514.1"/>
</dbReference>
<gene>
    <name evidence="4" type="ORF">D5R93_00605</name>
</gene>
<evidence type="ECO:0000313" key="4">
    <source>
        <dbReference type="EMBL" id="AYD88930.1"/>
    </source>
</evidence>
<keyword evidence="2" id="KW-1277">Toxin-antitoxin system</keyword>
<evidence type="ECO:0000256" key="3">
    <source>
        <dbReference type="PIRNR" id="PIRNR033490"/>
    </source>
</evidence>
<evidence type="ECO:0000313" key="5">
    <source>
        <dbReference type="Proteomes" id="UP000273001"/>
    </source>
</evidence>
<dbReference type="SUPFAM" id="SSF50118">
    <property type="entry name" value="Cell growth inhibitor/plasmid maintenance toxic component"/>
    <property type="match status" value="1"/>
</dbReference>
<dbReference type="Gene3D" id="2.30.30.110">
    <property type="match status" value="1"/>
</dbReference>
<name>A0ABM6Z1B6_9ACTO</name>
<protein>
    <recommendedName>
        <fullName evidence="3">mRNA interferase</fullName>
        <ecNumber evidence="3">3.1.-.-</ecNumber>
    </recommendedName>
</protein>
<reference evidence="4 5" key="1">
    <citation type="submission" date="2018-09" db="EMBL/GenBank/DDBJ databases">
        <authorList>
            <person name="Li J."/>
        </authorList>
    </citation>
    <scope>NUCLEOTIDE SEQUENCE [LARGE SCALE GENOMIC DNA]</scope>
    <source>
        <strain evidence="4 5">2129</strain>
    </source>
</reference>
<keyword evidence="3" id="KW-0255">Endonuclease</keyword>
<dbReference type="PANTHER" id="PTHR33988:SF1">
    <property type="entry name" value="ENDORIBONUCLEASE MAZF7-RELATED"/>
    <property type="match status" value="1"/>
</dbReference>
<dbReference type="Proteomes" id="UP000273001">
    <property type="component" value="Chromosome"/>
</dbReference>
<evidence type="ECO:0000256" key="2">
    <source>
        <dbReference type="ARBA" id="ARBA00022649"/>
    </source>
</evidence>
<dbReference type="EC" id="3.1.-.-" evidence="3"/>
<proteinExistence type="inferred from homology"/>
<keyword evidence="5" id="KW-1185">Reference proteome</keyword>
<organism evidence="4 5">
    <name type="scientific">Actinomyces lilanjuaniae</name>
    <dbReference type="NCBI Taxonomy" id="2321394"/>
    <lineage>
        <taxon>Bacteria</taxon>
        <taxon>Bacillati</taxon>
        <taxon>Actinomycetota</taxon>
        <taxon>Actinomycetes</taxon>
        <taxon>Actinomycetales</taxon>
        <taxon>Actinomycetaceae</taxon>
        <taxon>Actinomyces</taxon>
    </lineage>
</organism>
<dbReference type="InterPro" id="IPR003477">
    <property type="entry name" value="PemK-like"/>
</dbReference>
<comment type="similarity">
    <text evidence="1 3">Belongs to the PemK/MazF family.</text>
</comment>
<keyword evidence="3" id="KW-0540">Nuclease</keyword>
<sequence>MPQPRTGELWWAAPDSSVGREQAGRRPVLVISGAHYHEAVTTLVVTVPVTSIDRGWPNHVRIPRGGRLPQDSFAMTEQVRTISRKRLVERIGIVERSIVEEALRWVRDWLA</sequence>
<dbReference type="PANTHER" id="PTHR33988">
    <property type="entry name" value="ENDORIBONUCLEASE MAZF-RELATED"/>
    <property type="match status" value="1"/>
</dbReference>
<keyword evidence="3" id="KW-0378">Hydrolase</keyword>